<name>A0AA40FEF6_9HYME</name>
<sequence>MYHNSFSGLNCVSTKSIKKESTFDFILEEKWVKAQQNGIFRYVLNIQNSKILEGKYQFLIQLNIDRGYKRRSPENITSMNQLFNEKQFNFTKLVSEEQIMKLDKDDIIAVNVSPIEYCHSLLLPQRCKQLPQIITKYSLFKAIELFSLSSSPYLRMAFNSLCAYASVNHLHWHLYYLNWRMLLEYIDLEEYAGPVQILEKYPAKGFCVKYSNVQNMDDFINWAFLIINYLQNTEIAHNVYITRGKLSIVEEYKDVRIYIWARKSTTGVKNIDAFNPAAPELFGHLSMKYQGIRRKLMLYSFTELYRNKIDFSRCSFLTKKYVYLSLICILILDRT</sequence>
<dbReference type="GO" id="GO:0016787">
    <property type="term" value="F:hydrolase activity"/>
    <property type="evidence" value="ECO:0007669"/>
    <property type="project" value="UniProtKB-KW"/>
</dbReference>
<keyword evidence="12" id="KW-0378">Hydrolase</keyword>
<dbReference type="Proteomes" id="UP001177670">
    <property type="component" value="Unassembled WGS sequence"/>
</dbReference>
<dbReference type="GO" id="GO:0005737">
    <property type="term" value="C:cytoplasm"/>
    <property type="evidence" value="ECO:0007669"/>
    <property type="project" value="UniProtKB-SubCell"/>
</dbReference>
<evidence type="ECO:0000256" key="6">
    <source>
        <dbReference type="ARBA" id="ARBA00018857"/>
    </source>
</evidence>
<dbReference type="InterPro" id="IPR058866">
    <property type="entry name" value="GDPGP1_N"/>
</dbReference>
<gene>
    <name evidence="15" type="ORF">K0M31_016705</name>
</gene>
<evidence type="ECO:0000256" key="3">
    <source>
        <dbReference type="ARBA" id="ARBA00004496"/>
    </source>
</evidence>
<evidence type="ECO:0000256" key="9">
    <source>
        <dbReference type="ARBA" id="ARBA00022679"/>
    </source>
</evidence>
<proteinExistence type="inferred from homology"/>
<protein>
    <recommendedName>
        <fullName evidence="6">GDP-D-glucose phosphorylase 1</fullName>
        <ecNumber evidence="5">2.7.7.78</ecNumber>
    </recommendedName>
</protein>
<dbReference type="GO" id="GO:0000166">
    <property type="term" value="F:nucleotide binding"/>
    <property type="evidence" value="ECO:0007669"/>
    <property type="project" value="UniProtKB-KW"/>
</dbReference>
<dbReference type="PANTHER" id="PTHR20884:SF8">
    <property type="entry name" value="GDP-D-GLUCOSE PHOSPHORYLASE 1"/>
    <property type="match status" value="1"/>
</dbReference>
<evidence type="ECO:0000313" key="15">
    <source>
        <dbReference type="EMBL" id="KAK1117331.1"/>
    </source>
</evidence>
<comment type="subcellular location">
    <subcellularLocation>
        <location evidence="3">Cytoplasm</location>
    </subcellularLocation>
</comment>
<dbReference type="InterPro" id="IPR058865">
    <property type="entry name" value="GDPGP1_C"/>
</dbReference>
<dbReference type="AlphaFoldDB" id="A0AA40FEF6"/>
<reference evidence="15" key="1">
    <citation type="submission" date="2021-10" db="EMBL/GenBank/DDBJ databases">
        <title>Melipona bicolor Genome sequencing and assembly.</title>
        <authorList>
            <person name="Araujo N.S."/>
            <person name="Arias M.C."/>
        </authorList>
    </citation>
    <scope>NUCLEOTIDE SEQUENCE</scope>
    <source>
        <strain evidence="15">USP_2M_L1-L4_2017</strain>
        <tissue evidence="15">Whole body</tissue>
    </source>
</reference>
<evidence type="ECO:0000259" key="14">
    <source>
        <dbReference type="Pfam" id="PF26217"/>
    </source>
</evidence>
<keyword evidence="11" id="KW-0547">Nucleotide-binding</keyword>
<evidence type="ECO:0000256" key="1">
    <source>
        <dbReference type="ARBA" id="ARBA00000063"/>
    </source>
</evidence>
<keyword evidence="10" id="KW-0548">Nucleotidyltransferase</keyword>
<dbReference type="PANTHER" id="PTHR20884">
    <property type="entry name" value="GDP-D-GLUCOSE PHOSPHORYLASE 1"/>
    <property type="match status" value="1"/>
</dbReference>
<dbReference type="EC" id="2.7.7.78" evidence="5"/>
<evidence type="ECO:0000256" key="4">
    <source>
        <dbReference type="ARBA" id="ARBA00006451"/>
    </source>
</evidence>
<keyword evidence="16" id="KW-1185">Reference proteome</keyword>
<evidence type="ECO:0000256" key="7">
    <source>
        <dbReference type="ARBA" id="ARBA00022490"/>
    </source>
</evidence>
<evidence type="ECO:0000259" key="13">
    <source>
        <dbReference type="Pfam" id="PF26216"/>
    </source>
</evidence>
<comment type="similarity">
    <text evidence="4">Belongs to the GDPGP1 family.</text>
</comment>
<comment type="catalytic activity">
    <reaction evidence="1">
        <text>GDP-alpha-D-glucose + phosphate = alpha-D-glucose 1-phosphate + GDP + H(+)</text>
        <dbReference type="Rhea" id="RHEA:30387"/>
        <dbReference type="ChEBI" id="CHEBI:15378"/>
        <dbReference type="ChEBI" id="CHEBI:43474"/>
        <dbReference type="ChEBI" id="CHEBI:58189"/>
        <dbReference type="ChEBI" id="CHEBI:58601"/>
        <dbReference type="ChEBI" id="CHEBI:62230"/>
        <dbReference type="EC" id="2.7.7.78"/>
    </reaction>
</comment>
<dbReference type="InterPro" id="IPR026506">
    <property type="entry name" value="GDPGP"/>
</dbReference>
<keyword evidence="7" id="KW-0963">Cytoplasm</keyword>
<evidence type="ECO:0000256" key="12">
    <source>
        <dbReference type="ARBA" id="ARBA00022801"/>
    </source>
</evidence>
<dbReference type="GO" id="GO:0006006">
    <property type="term" value="P:glucose metabolic process"/>
    <property type="evidence" value="ECO:0007669"/>
    <property type="project" value="TreeGrafter"/>
</dbReference>
<feature type="domain" description="GDPGP1-like N-terminal" evidence="14">
    <location>
        <begin position="23"/>
        <end position="175"/>
    </location>
</feature>
<dbReference type="EMBL" id="JAHYIQ010000052">
    <property type="protein sequence ID" value="KAK1117331.1"/>
    <property type="molecule type" value="Genomic_DNA"/>
</dbReference>
<organism evidence="15 16">
    <name type="scientific">Melipona bicolor</name>
    <dbReference type="NCBI Taxonomy" id="60889"/>
    <lineage>
        <taxon>Eukaryota</taxon>
        <taxon>Metazoa</taxon>
        <taxon>Ecdysozoa</taxon>
        <taxon>Arthropoda</taxon>
        <taxon>Hexapoda</taxon>
        <taxon>Insecta</taxon>
        <taxon>Pterygota</taxon>
        <taxon>Neoptera</taxon>
        <taxon>Endopterygota</taxon>
        <taxon>Hymenoptera</taxon>
        <taxon>Apocrita</taxon>
        <taxon>Aculeata</taxon>
        <taxon>Apoidea</taxon>
        <taxon>Anthophila</taxon>
        <taxon>Apidae</taxon>
        <taxon>Melipona</taxon>
    </lineage>
</organism>
<comment type="caution">
    <text evidence="15">The sequence shown here is derived from an EMBL/GenBank/DDBJ whole genome shotgun (WGS) entry which is preliminary data.</text>
</comment>
<evidence type="ECO:0000256" key="10">
    <source>
        <dbReference type="ARBA" id="ARBA00022695"/>
    </source>
</evidence>
<keyword evidence="8" id="KW-0344">Guanine-nucleotide releasing factor</keyword>
<evidence type="ECO:0000256" key="8">
    <source>
        <dbReference type="ARBA" id="ARBA00022658"/>
    </source>
</evidence>
<accession>A0AA40FEF6</accession>
<evidence type="ECO:0000256" key="11">
    <source>
        <dbReference type="ARBA" id="ARBA00022741"/>
    </source>
</evidence>
<dbReference type="GO" id="GO:0005085">
    <property type="term" value="F:guanyl-nucleotide exchange factor activity"/>
    <property type="evidence" value="ECO:0007669"/>
    <property type="project" value="UniProtKB-KW"/>
</dbReference>
<feature type="domain" description="GDPGP1-like C-terminal" evidence="13">
    <location>
        <begin position="197"/>
        <end position="290"/>
    </location>
</feature>
<dbReference type="Pfam" id="PF26217">
    <property type="entry name" value="GDPGP1_N"/>
    <property type="match status" value="1"/>
</dbReference>
<dbReference type="GO" id="GO:0080048">
    <property type="term" value="F:GDP-D-glucose phosphorylase activity"/>
    <property type="evidence" value="ECO:0007669"/>
    <property type="project" value="UniProtKB-EC"/>
</dbReference>
<keyword evidence="9" id="KW-0808">Transferase</keyword>
<dbReference type="Pfam" id="PF26216">
    <property type="entry name" value="GDPGP1_C"/>
    <property type="match status" value="1"/>
</dbReference>
<evidence type="ECO:0000313" key="16">
    <source>
        <dbReference type="Proteomes" id="UP001177670"/>
    </source>
</evidence>
<evidence type="ECO:0000256" key="5">
    <source>
        <dbReference type="ARBA" id="ARBA00012507"/>
    </source>
</evidence>
<evidence type="ECO:0000256" key="2">
    <source>
        <dbReference type="ARBA" id="ARBA00003049"/>
    </source>
</evidence>
<comment type="function">
    <text evidence="2">Specific and highly efficient GDP-D-glucose phosphorylase regulating the levels of GDP-D-glucose in cells.</text>
</comment>